<name>A0A9P6NUJ6_9BASI</name>
<reference evidence="1" key="1">
    <citation type="submission" date="2013-11" db="EMBL/GenBank/DDBJ databases">
        <title>Genome sequence of the fusiform rust pathogen reveals effectors for host alternation and coevolution with pine.</title>
        <authorList>
            <consortium name="DOE Joint Genome Institute"/>
            <person name="Smith K."/>
            <person name="Pendleton A."/>
            <person name="Kubisiak T."/>
            <person name="Anderson C."/>
            <person name="Salamov A."/>
            <person name="Aerts A."/>
            <person name="Riley R."/>
            <person name="Clum A."/>
            <person name="Lindquist E."/>
            <person name="Ence D."/>
            <person name="Campbell M."/>
            <person name="Kronenberg Z."/>
            <person name="Feau N."/>
            <person name="Dhillon B."/>
            <person name="Hamelin R."/>
            <person name="Burleigh J."/>
            <person name="Smith J."/>
            <person name="Yandell M."/>
            <person name="Nelson C."/>
            <person name="Grigoriev I."/>
            <person name="Davis J."/>
        </authorList>
    </citation>
    <scope>NUCLEOTIDE SEQUENCE</scope>
    <source>
        <strain evidence="1">G11</strain>
    </source>
</reference>
<proteinExistence type="predicted"/>
<organism evidence="1 2">
    <name type="scientific">Cronartium quercuum f. sp. fusiforme G11</name>
    <dbReference type="NCBI Taxonomy" id="708437"/>
    <lineage>
        <taxon>Eukaryota</taxon>
        <taxon>Fungi</taxon>
        <taxon>Dikarya</taxon>
        <taxon>Basidiomycota</taxon>
        <taxon>Pucciniomycotina</taxon>
        <taxon>Pucciniomycetes</taxon>
        <taxon>Pucciniales</taxon>
        <taxon>Coleosporiaceae</taxon>
        <taxon>Cronartium</taxon>
    </lineage>
</organism>
<dbReference type="AlphaFoldDB" id="A0A9P6NUJ6"/>
<sequence length="537" mass="61994">MSLGPFNKKFQDLHLNTPIKFIKPECTSMSSPMGSLPDEILIKIINYVRSFNNLGKNDYVFNQRWERLIKVTAFGQTPRYVYANREPILDHFQALGSVNQRFYRICRPLLWKHLELPNRLPTPMTRWTSELLPKHGTLIESINMELSDDWFEPLIYEDSLTNITKVDLNGLETYLPTNIRDNLILSTYEEDFVRLHPAVDPPQHISPENAKLVISQCPNLRSISLSLPANLNKFEEDYLSDISYEPNEPEGPFRLRHYHLCDLLSSLKSSALQNLQLDFRFHSTISDEGLIQIMNKLPISLKSLSWSGGPSTSVPSNKIGSNIFTKSLTNLLELESLSLRQINCLDSSWIECKPIRSLNKLQIYRCENFQVSLVPRAISTLAPNLTQLIIKFGSLWGDDDDDDEFVNKNQFVYDRLNPNHQFDLPSLLDLTIDHFKGCDLSLSFQTCQNLRAISYENLSTQIWISFIKLICNSTWPQLDYLYLPYPTSDDDDDEGTDESTSTRSERLFYKRQLKSFCLKSNIKLVHKKLTVSSLFQT</sequence>
<comment type="caution">
    <text evidence="1">The sequence shown here is derived from an EMBL/GenBank/DDBJ whole genome shotgun (WGS) entry which is preliminary data.</text>
</comment>
<evidence type="ECO:0008006" key="3">
    <source>
        <dbReference type="Google" id="ProtNLM"/>
    </source>
</evidence>
<dbReference type="SUPFAM" id="SSF52047">
    <property type="entry name" value="RNI-like"/>
    <property type="match status" value="1"/>
</dbReference>
<dbReference type="EMBL" id="MU167218">
    <property type="protein sequence ID" value="KAG0150558.1"/>
    <property type="molecule type" value="Genomic_DNA"/>
</dbReference>
<gene>
    <name evidence="1" type="ORF">CROQUDRAFT_130553</name>
</gene>
<dbReference type="Proteomes" id="UP000886653">
    <property type="component" value="Unassembled WGS sequence"/>
</dbReference>
<keyword evidence="2" id="KW-1185">Reference proteome</keyword>
<evidence type="ECO:0000313" key="1">
    <source>
        <dbReference type="EMBL" id="KAG0150558.1"/>
    </source>
</evidence>
<accession>A0A9P6NUJ6</accession>
<evidence type="ECO:0000313" key="2">
    <source>
        <dbReference type="Proteomes" id="UP000886653"/>
    </source>
</evidence>
<protein>
    <recommendedName>
        <fullName evidence="3">F-box domain-containing protein</fullName>
    </recommendedName>
</protein>